<keyword evidence="2" id="KW-1185">Reference proteome</keyword>
<proteinExistence type="predicted"/>
<dbReference type="EMBL" id="QBKR01000002">
    <property type="protein sequence ID" value="PTX64661.1"/>
    <property type="molecule type" value="Genomic_DNA"/>
</dbReference>
<name>A0A2T6C8L3_9BACL</name>
<dbReference type="Pfam" id="PF07293">
    <property type="entry name" value="DUF1450"/>
    <property type="match status" value="1"/>
</dbReference>
<organism evidence="1 2">
    <name type="scientific">Melghirimyces profundicolus</name>
    <dbReference type="NCBI Taxonomy" id="1242148"/>
    <lineage>
        <taxon>Bacteria</taxon>
        <taxon>Bacillati</taxon>
        <taxon>Bacillota</taxon>
        <taxon>Bacilli</taxon>
        <taxon>Bacillales</taxon>
        <taxon>Thermoactinomycetaceae</taxon>
        <taxon>Melghirimyces</taxon>
    </lineage>
</organism>
<gene>
    <name evidence="1" type="ORF">C8P63_102155</name>
</gene>
<accession>A0A2T6C8L3</accession>
<sequence>MTAIKIEVCRNNKRRHALTSKIVDRIKKEFPNICFRIEYVEMRCGGICTVCKTTPYVLVDKRFVPGVTPEQFYDKIKARVEERLAELSAV</sequence>
<evidence type="ECO:0000313" key="2">
    <source>
        <dbReference type="Proteomes" id="UP000244240"/>
    </source>
</evidence>
<reference evidence="1 2" key="1">
    <citation type="submission" date="2018-04" db="EMBL/GenBank/DDBJ databases">
        <title>Genomic Encyclopedia of Archaeal and Bacterial Type Strains, Phase II (KMG-II): from individual species to whole genera.</title>
        <authorList>
            <person name="Goeker M."/>
        </authorList>
    </citation>
    <scope>NUCLEOTIDE SEQUENCE [LARGE SCALE GENOMIC DNA]</scope>
    <source>
        <strain evidence="1 2">DSM 45787</strain>
    </source>
</reference>
<dbReference type="RefSeq" id="WP_170109446.1">
    <property type="nucleotide sequence ID" value="NZ_QBKR01000002.1"/>
</dbReference>
<evidence type="ECO:0000313" key="1">
    <source>
        <dbReference type="EMBL" id="PTX64661.1"/>
    </source>
</evidence>
<dbReference type="Proteomes" id="UP000244240">
    <property type="component" value="Unassembled WGS sequence"/>
</dbReference>
<comment type="caution">
    <text evidence="1">The sequence shown here is derived from an EMBL/GenBank/DDBJ whole genome shotgun (WGS) entry which is preliminary data.</text>
</comment>
<dbReference type="InterPro" id="IPR009910">
    <property type="entry name" value="DUF1450"/>
</dbReference>
<protein>
    <submittedName>
        <fullName evidence="1">Uncharacterized protein YuzB (UPF0349 family)</fullName>
    </submittedName>
</protein>
<dbReference type="AlphaFoldDB" id="A0A2T6C8L3"/>